<dbReference type="PANTHER" id="PTHR32385">
    <property type="entry name" value="MANNOSYL PHOSPHORYLINOSITOL CERAMIDE SYNTHASE"/>
    <property type="match status" value="1"/>
</dbReference>
<evidence type="ECO:0000313" key="4">
    <source>
        <dbReference type="Proteomes" id="UP000050421"/>
    </source>
</evidence>
<dbReference type="EMBL" id="LJXT01000009">
    <property type="protein sequence ID" value="KPQ19464.1"/>
    <property type="molecule type" value="Genomic_DNA"/>
</dbReference>
<dbReference type="STRING" id="1305737.GCA_000526355_01748"/>
<dbReference type="GO" id="GO:0000030">
    <property type="term" value="F:mannosyltransferase activity"/>
    <property type="evidence" value="ECO:0007669"/>
    <property type="project" value="TreeGrafter"/>
</dbReference>
<dbReference type="Pfam" id="PF04572">
    <property type="entry name" value="Gb3_synth"/>
    <property type="match status" value="1"/>
</dbReference>
<dbReference type="Gene3D" id="3.90.550.20">
    <property type="match status" value="1"/>
</dbReference>
<accession>A0A0P8C9C3</accession>
<dbReference type="PANTHER" id="PTHR32385:SF15">
    <property type="entry name" value="INOSITOL PHOSPHOCERAMIDE MANNOSYLTRANSFERASE 1"/>
    <property type="match status" value="1"/>
</dbReference>
<dbReference type="InterPro" id="IPR051706">
    <property type="entry name" value="Glycosyltransferase_domain"/>
</dbReference>
<protein>
    <submittedName>
        <fullName evidence="3">Mannosyltransferase OCH1 related protein</fullName>
    </submittedName>
</protein>
<evidence type="ECO:0000256" key="1">
    <source>
        <dbReference type="ARBA" id="ARBA00022679"/>
    </source>
</evidence>
<dbReference type="Proteomes" id="UP000050421">
    <property type="component" value="Unassembled WGS sequence"/>
</dbReference>
<dbReference type="SUPFAM" id="SSF53448">
    <property type="entry name" value="Nucleotide-diphospho-sugar transferases"/>
    <property type="match status" value="1"/>
</dbReference>
<feature type="domain" description="Alpha 1,4-glycosyltransferase" evidence="2">
    <location>
        <begin position="154"/>
        <end position="203"/>
    </location>
</feature>
<dbReference type="InterPro" id="IPR007577">
    <property type="entry name" value="GlycoTrfase_DXD_sugar-bd_CS"/>
</dbReference>
<comment type="caution">
    <text evidence="3">The sequence shown here is derived from an EMBL/GenBank/DDBJ whole genome shotgun (WGS) entry which is preliminary data.</text>
</comment>
<organism evidence="3 4">
    <name type="scientific">Algoriphagus marincola HL-49</name>
    <dbReference type="NCBI Taxonomy" id="1305737"/>
    <lineage>
        <taxon>Bacteria</taxon>
        <taxon>Pseudomonadati</taxon>
        <taxon>Bacteroidota</taxon>
        <taxon>Cytophagia</taxon>
        <taxon>Cytophagales</taxon>
        <taxon>Cyclobacteriaceae</taxon>
        <taxon>Algoriphagus</taxon>
    </lineage>
</organism>
<name>A0A0P8C9C3_9BACT</name>
<evidence type="ECO:0000313" key="3">
    <source>
        <dbReference type="EMBL" id="KPQ19464.1"/>
    </source>
</evidence>
<dbReference type="InterPro" id="IPR007652">
    <property type="entry name" value="A1-4-GlycosylTfrase_dom"/>
</dbReference>
<dbReference type="InterPro" id="IPR029044">
    <property type="entry name" value="Nucleotide-diphossugar_trans"/>
</dbReference>
<sequence>MIPRKIHYCWFGSNEMSNLEKDCLSSWQRLLPDYEIKLWNEDSLNLAHYSFASKAYTLKKYAFVSDVVRLHALYYEGGVYLDTDMLLLRSLDPFLNYKVFLGYDSDNSLNASIIGAEKNNPYIKKMLREYDSFSFDLAKKKTIPLVISSIQVDSNVTCFKKEYFYPLPFEKKTEDYRNFITKNTVAVHLWNHSWKDKYSYLQEGEFTKALYLAITEFKLVLSSKISIKDYFIFFRKWFIKMVSRW</sequence>
<dbReference type="Pfam" id="PF04488">
    <property type="entry name" value="Gly_transf_sug"/>
    <property type="match status" value="1"/>
</dbReference>
<dbReference type="AlphaFoldDB" id="A0A0P8C9C3"/>
<keyword evidence="3" id="KW-0328">Glycosyltransferase</keyword>
<dbReference type="GO" id="GO:0051999">
    <property type="term" value="P:mannosyl-inositol phosphorylceramide biosynthetic process"/>
    <property type="evidence" value="ECO:0007669"/>
    <property type="project" value="TreeGrafter"/>
</dbReference>
<gene>
    <name evidence="3" type="ORF">HLUCCX10_02445</name>
</gene>
<keyword evidence="1 3" id="KW-0808">Transferase</keyword>
<evidence type="ECO:0000259" key="2">
    <source>
        <dbReference type="Pfam" id="PF04572"/>
    </source>
</evidence>
<dbReference type="PATRIC" id="fig|1305737.6.peg.1154"/>
<dbReference type="GO" id="GO:0016020">
    <property type="term" value="C:membrane"/>
    <property type="evidence" value="ECO:0007669"/>
    <property type="project" value="GOC"/>
</dbReference>
<proteinExistence type="predicted"/>
<reference evidence="3 4" key="1">
    <citation type="submission" date="2015-09" db="EMBL/GenBank/DDBJ databases">
        <title>Identification and resolution of microdiversity through metagenomic sequencing of parallel consortia.</title>
        <authorList>
            <person name="Nelson W.C."/>
            <person name="Romine M.F."/>
            <person name="Lindemann S.R."/>
        </authorList>
    </citation>
    <scope>NUCLEOTIDE SEQUENCE [LARGE SCALE GENOMIC DNA]</scope>
    <source>
        <strain evidence="3">HL-49</strain>
    </source>
</reference>